<feature type="transmembrane region" description="Helical" evidence="2">
    <location>
        <begin position="12"/>
        <end position="34"/>
    </location>
</feature>
<dbReference type="EMBL" id="JBBPHU010000003">
    <property type="protein sequence ID" value="KAK7520504.1"/>
    <property type="molecule type" value="Genomic_DNA"/>
</dbReference>
<keyword evidence="2" id="KW-0472">Membrane</keyword>
<feature type="compositionally biased region" description="Low complexity" evidence="1">
    <location>
        <begin position="96"/>
        <end position="108"/>
    </location>
</feature>
<evidence type="ECO:0000256" key="2">
    <source>
        <dbReference type="SAM" id="Phobius"/>
    </source>
</evidence>
<feature type="region of interest" description="Disordered" evidence="1">
    <location>
        <begin position="167"/>
        <end position="189"/>
    </location>
</feature>
<protein>
    <submittedName>
        <fullName evidence="3">Uncharacterized protein</fullName>
    </submittedName>
</protein>
<sequence length="273" mass="31053">MGVVLSTHTEISPLSLISTAIGFVSFAFTVATFLRVSWENLQTVAAAGTQIPDALGNLKQGLYEERAHLRKVRRFQRQHSRFVGGSRGGSGKRRGSGTNRYPNNNNRYSSASEKEIIGMRLDSHAVTDAKDIHHDDVSTRVMREAIRHLIRDFRELERPFLRDDVEIGRSSSHDPHVRNGEGYAPSDDDDYYKTEYRKAGFRERYLWLRKKGAVVAMMNSLARLETRRIAKEIGDACLIAKGVERDIQLVDDRVWGMEQRMARVVGIRRVDPP</sequence>
<feature type="compositionally biased region" description="Basic and acidic residues" evidence="1">
    <location>
        <begin position="167"/>
        <end position="179"/>
    </location>
</feature>
<feature type="region of interest" description="Disordered" evidence="1">
    <location>
        <begin position="81"/>
        <end position="108"/>
    </location>
</feature>
<accession>A0ABR1KUN1</accession>
<keyword evidence="2" id="KW-1133">Transmembrane helix</keyword>
<keyword evidence="4" id="KW-1185">Reference proteome</keyword>
<comment type="caution">
    <text evidence="3">The sequence shown here is derived from an EMBL/GenBank/DDBJ whole genome shotgun (WGS) entry which is preliminary data.</text>
</comment>
<keyword evidence="2" id="KW-0812">Transmembrane</keyword>
<reference evidence="3 4" key="1">
    <citation type="submission" date="2024-04" db="EMBL/GenBank/DDBJ databases">
        <title>Phyllosticta paracitricarpa is synonymous to the EU quarantine fungus P. citricarpa based on phylogenomic analyses.</title>
        <authorList>
            <consortium name="Lawrence Berkeley National Laboratory"/>
            <person name="Van Ingen-Buijs V.A."/>
            <person name="Van Westerhoven A.C."/>
            <person name="Haridas S."/>
            <person name="Skiadas P."/>
            <person name="Martin F."/>
            <person name="Groenewald J.Z."/>
            <person name="Crous P.W."/>
            <person name="Seidl M.F."/>
        </authorList>
    </citation>
    <scope>NUCLEOTIDE SEQUENCE [LARGE SCALE GENOMIC DNA]</scope>
    <source>
        <strain evidence="3 4">CBS 123371</strain>
    </source>
</reference>
<name>A0ABR1KUN1_9PEZI</name>
<evidence type="ECO:0000256" key="1">
    <source>
        <dbReference type="SAM" id="MobiDB-lite"/>
    </source>
</evidence>
<dbReference type="Proteomes" id="UP001363622">
    <property type="component" value="Unassembled WGS sequence"/>
</dbReference>
<evidence type="ECO:0000313" key="4">
    <source>
        <dbReference type="Proteomes" id="UP001363622"/>
    </source>
</evidence>
<organism evidence="3 4">
    <name type="scientific">Phyllosticta citriasiana</name>
    <dbReference type="NCBI Taxonomy" id="595635"/>
    <lineage>
        <taxon>Eukaryota</taxon>
        <taxon>Fungi</taxon>
        <taxon>Dikarya</taxon>
        <taxon>Ascomycota</taxon>
        <taxon>Pezizomycotina</taxon>
        <taxon>Dothideomycetes</taxon>
        <taxon>Dothideomycetes incertae sedis</taxon>
        <taxon>Botryosphaeriales</taxon>
        <taxon>Phyllostictaceae</taxon>
        <taxon>Phyllosticta</taxon>
    </lineage>
</organism>
<proteinExistence type="predicted"/>
<gene>
    <name evidence="3" type="ORF">IWZ03DRAFT_139835</name>
</gene>
<evidence type="ECO:0000313" key="3">
    <source>
        <dbReference type="EMBL" id="KAK7520504.1"/>
    </source>
</evidence>